<evidence type="ECO:0000313" key="4">
    <source>
        <dbReference type="Proteomes" id="UP000245375"/>
    </source>
</evidence>
<reference evidence="3 4" key="1">
    <citation type="submission" date="2018-05" db="EMBL/GenBank/DDBJ databases">
        <title>Algibacter marinivivus sp. nov., isolated from sample around a algae.</title>
        <authorList>
            <person name="Zhong X."/>
        </authorList>
    </citation>
    <scope>NUCLEOTIDE SEQUENCE [LARGE SCALE GENOMIC DNA]</scope>
    <source>
        <strain evidence="3 4">ZY111</strain>
    </source>
</reference>
<evidence type="ECO:0000256" key="2">
    <source>
        <dbReference type="SAM" id="Phobius"/>
    </source>
</evidence>
<keyword evidence="2" id="KW-1133">Transmembrane helix</keyword>
<comment type="caution">
    <text evidence="3">The sequence shown here is derived from an EMBL/GenBank/DDBJ whole genome shotgun (WGS) entry which is preliminary data.</text>
</comment>
<feature type="compositionally biased region" description="Low complexity" evidence="1">
    <location>
        <begin position="700"/>
        <end position="724"/>
    </location>
</feature>
<reference evidence="4" key="2">
    <citation type="submission" date="2018-05" db="EMBL/GenBank/DDBJ databases">
        <title>Algibacter marinivivus sp. nov., isolated from sample around a algae.</title>
        <authorList>
            <person name="Lu D."/>
        </authorList>
    </citation>
    <scope>NUCLEOTIDE SEQUENCE [LARGE SCALE GENOMIC DNA]</scope>
    <source>
        <strain evidence="4">ZY111</strain>
    </source>
</reference>
<feature type="compositionally biased region" description="Low complexity" evidence="1">
    <location>
        <begin position="803"/>
        <end position="816"/>
    </location>
</feature>
<keyword evidence="2" id="KW-0812">Transmembrane</keyword>
<dbReference type="InterPro" id="IPR000408">
    <property type="entry name" value="Reg_chr_condens"/>
</dbReference>
<keyword evidence="4" id="KW-1185">Reference proteome</keyword>
<sequence>MINFTRLNTFISYLGIKLIKNIILFIFLILFSIKSFGQLHSTVNCSNLTASGTLIWETSPTNSSEFDWTPDGALTNTFNNISGSGVNATISFSGDTGTLSGWNFGGGDTPEVATDNGTEALQFFTTGFNATGITITIAFSQPVNEVGFDLAHVNGQGPNGDSYTITASEVGGGTLFPTFNESANPSYTTNNSGFVNSNNNSTAGDNDEVGVNFSSTNGINSITLVWDECTACTAGTVHGSAIQDISFCLSDSPAEDCPTITSEGIFDPNSDVLITSYHQSMAKTTTGIVVWGEDMDSDGTDATTITEITPANGYNYLGTPIHFTVSGNSGGQAFLATTASLYAWGLSGEVVDGSFATSGAFNDMNATQTLPFFASNITQLHASSDVLFVLSAGQVWVATTDETSPPATGNANADGDVWQQVQTSAGVPLTDVVNVTGNKYAGYALLNSGDIYAWGDNVELGNGGGTQNLDFATLMTAPPVAITQISSFTHNDNDTGLLVLGVDAKVYGVGANTIGEIITTGTGNVNTWTAIQASGGGDLTDVIQISTSHTSEEWAGASIITTGATASDPNILYTWGLNNNNSLGHGADGTIQNPTIPPSFTVGTDDPVSASVGGHATTFFNRANGGSICFVGHIVQGSTGSLTTGDGSSFECVIPATVDLCGSEIDDTPTAVDDTASVDEDDTVNIVVLDDDDFGGDGPSTGTISITSGPTNGTATVNNGGTPNDPTDDTIDYTPNADYNGPDQITYEICDADGDCTTAVIDITVDPVDDTPTAVDDTASVDEDDTVNIVVLDDDDFGGDGPSTGTISITSGPTNG</sequence>
<dbReference type="Pfam" id="PF17963">
    <property type="entry name" value="Big_9"/>
    <property type="match status" value="1"/>
</dbReference>
<feature type="region of interest" description="Disordered" evidence="1">
    <location>
        <begin position="691"/>
        <end position="729"/>
    </location>
</feature>
<dbReference type="Gene3D" id="2.130.10.30">
    <property type="entry name" value="Regulator of chromosome condensation 1/beta-lactamase-inhibitor protein II"/>
    <property type="match status" value="1"/>
</dbReference>
<evidence type="ECO:0000313" key="3">
    <source>
        <dbReference type="EMBL" id="PWH81410.1"/>
    </source>
</evidence>
<keyword evidence="2" id="KW-0472">Membrane</keyword>
<organism evidence="3 4">
    <name type="scientific">Algibacter marinivivus</name>
    <dbReference type="NCBI Taxonomy" id="2100723"/>
    <lineage>
        <taxon>Bacteria</taxon>
        <taxon>Pseudomonadati</taxon>
        <taxon>Bacteroidota</taxon>
        <taxon>Flavobacteriia</taxon>
        <taxon>Flavobacteriales</taxon>
        <taxon>Flavobacteriaceae</taxon>
        <taxon>Algibacter</taxon>
    </lineage>
</organism>
<dbReference type="Proteomes" id="UP000245375">
    <property type="component" value="Unassembled WGS sequence"/>
</dbReference>
<gene>
    <name evidence="3" type="ORF">DIS18_14785</name>
</gene>
<accession>A0A2U2X0X5</accession>
<protein>
    <submittedName>
        <fullName evidence="3">Uncharacterized protein</fullName>
    </submittedName>
</protein>
<dbReference type="Gene3D" id="2.40.30.120">
    <property type="entry name" value="Positive stranded ssRNA viruses"/>
    <property type="match status" value="1"/>
</dbReference>
<feature type="region of interest" description="Disordered" evidence="1">
    <location>
        <begin position="795"/>
        <end position="816"/>
    </location>
</feature>
<dbReference type="AlphaFoldDB" id="A0A2U2X0X5"/>
<proteinExistence type="predicted"/>
<feature type="non-terminal residue" evidence="3">
    <location>
        <position position="816"/>
    </location>
</feature>
<dbReference type="PROSITE" id="PS50012">
    <property type="entry name" value="RCC1_3"/>
    <property type="match status" value="1"/>
</dbReference>
<dbReference type="EMBL" id="QFRI01000006">
    <property type="protein sequence ID" value="PWH81410.1"/>
    <property type="molecule type" value="Genomic_DNA"/>
</dbReference>
<dbReference type="InterPro" id="IPR009091">
    <property type="entry name" value="RCC1/BLIP-II"/>
</dbReference>
<dbReference type="SUPFAM" id="SSF50985">
    <property type="entry name" value="RCC1/BLIP-II"/>
    <property type="match status" value="1"/>
</dbReference>
<name>A0A2U2X0X5_9FLAO</name>
<feature type="transmembrane region" description="Helical" evidence="2">
    <location>
        <begin position="12"/>
        <end position="33"/>
    </location>
</feature>
<evidence type="ECO:0000256" key="1">
    <source>
        <dbReference type="SAM" id="MobiDB-lite"/>
    </source>
</evidence>
<reference evidence="4" key="3">
    <citation type="submission" date="2018-05" db="EMBL/GenBank/DDBJ databases">
        <authorList>
            <person name="Lu D."/>
        </authorList>
    </citation>
    <scope>NUCLEOTIDE SEQUENCE [LARGE SCALE GENOMIC DNA]</scope>
    <source>
        <strain evidence="4">ZY111</strain>
    </source>
</reference>